<gene>
    <name evidence="8" type="ORF">ACFP1Z_10750</name>
</gene>
<evidence type="ECO:0000256" key="3">
    <source>
        <dbReference type="ARBA" id="ARBA00023125"/>
    </source>
</evidence>
<feature type="modified residue" description="4-aspartylphosphate" evidence="5">
    <location>
        <position position="57"/>
    </location>
</feature>
<dbReference type="SMART" id="SM00448">
    <property type="entry name" value="REC"/>
    <property type="match status" value="1"/>
</dbReference>
<dbReference type="CDD" id="cd06170">
    <property type="entry name" value="LuxR_C_like"/>
    <property type="match status" value="1"/>
</dbReference>
<evidence type="ECO:0000256" key="2">
    <source>
        <dbReference type="ARBA" id="ARBA00023015"/>
    </source>
</evidence>
<dbReference type="InterPro" id="IPR016032">
    <property type="entry name" value="Sig_transdc_resp-reg_C-effctor"/>
</dbReference>
<dbReference type="PANTHER" id="PTHR43214">
    <property type="entry name" value="TWO-COMPONENT RESPONSE REGULATOR"/>
    <property type="match status" value="1"/>
</dbReference>
<accession>A0ABW0YVV0</accession>
<evidence type="ECO:0000259" key="7">
    <source>
        <dbReference type="PROSITE" id="PS50110"/>
    </source>
</evidence>
<protein>
    <submittedName>
        <fullName evidence="8">Response regulator</fullName>
    </submittedName>
</protein>
<dbReference type="Pfam" id="PF00196">
    <property type="entry name" value="GerE"/>
    <property type="match status" value="1"/>
</dbReference>
<dbReference type="Proteomes" id="UP001596083">
    <property type="component" value="Unassembled WGS sequence"/>
</dbReference>
<keyword evidence="3" id="KW-0238">DNA-binding</keyword>
<dbReference type="InterPro" id="IPR039420">
    <property type="entry name" value="WalR-like"/>
</dbReference>
<evidence type="ECO:0000313" key="8">
    <source>
        <dbReference type="EMBL" id="MFC5720641.1"/>
    </source>
</evidence>
<keyword evidence="4" id="KW-0804">Transcription</keyword>
<keyword evidence="9" id="KW-1185">Reference proteome</keyword>
<dbReference type="Pfam" id="PF00072">
    <property type="entry name" value="Response_reg"/>
    <property type="match status" value="1"/>
</dbReference>
<dbReference type="SUPFAM" id="SSF46894">
    <property type="entry name" value="C-terminal effector domain of the bipartite response regulators"/>
    <property type="match status" value="1"/>
</dbReference>
<name>A0ABW0YVV0_9ACTN</name>
<dbReference type="SUPFAM" id="SSF52172">
    <property type="entry name" value="CheY-like"/>
    <property type="match status" value="1"/>
</dbReference>
<dbReference type="PROSITE" id="PS50110">
    <property type="entry name" value="RESPONSE_REGULATORY"/>
    <property type="match status" value="1"/>
</dbReference>
<reference evidence="9" key="1">
    <citation type="journal article" date="2019" name="Int. J. Syst. Evol. Microbiol.">
        <title>The Global Catalogue of Microorganisms (GCM) 10K type strain sequencing project: providing services to taxonomists for standard genome sequencing and annotation.</title>
        <authorList>
            <consortium name="The Broad Institute Genomics Platform"/>
            <consortium name="The Broad Institute Genome Sequencing Center for Infectious Disease"/>
            <person name="Wu L."/>
            <person name="Ma J."/>
        </authorList>
    </citation>
    <scope>NUCLEOTIDE SEQUENCE [LARGE SCALE GENOMIC DNA]</scope>
    <source>
        <strain evidence="9">CGMCC 4.7304</strain>
    </source>
</reference>
<dbReference type="InterPro" id="IPR011006">
    <property type="entry name" value="CheY-like_superfamily"/>
</dbReference>
<feature type="domain" description="HTH luxR-type" evidence="6">
    <location>
        <begin position="158"/>
        <end position="227"/>
    </location>
</feature>
<dbReference type="Gene3D" id="3.40.50.2300">
    <property type="match status" value="1"/>
</dbReference>
<organism evidence="8 9">
    <name type="scientific">Streptomyces gamaensis</name>
    <dbReference type="NCBI Taxonomy" id="1763542"/>
    <lineage>
        <taxon>Bacteria</taxon>
        <taxon>Bacillati</taxon>
        <taxon>Actinomycetota</taxon>
        <taxon>Actinomycetes</taxon>
        <taxon>Kitasatosporales</taxon>
        <taxon>Streptomycetaceae</taxon>
        <taxon>Streptomyces</taxon>
    </lineage>
</organism>
<evidence type="ECO:0000256" key="1">
    <source>
        <dbReference type="ARBA" id="ARBA00022553"/>
    </source>
</evidence>
<dbReference type="PRINTS" id="PR00038">
    <property type="entry name" value="HTHLUXR"/>
</dbReference>
<dbReference type="PANTHER" id="PTHR43214:SF24">
    <property type="entry name" value="TRANSCRIPTIONAL REGULATORY PROTEIN NARL-RELATED"/>
    <property type="match status" value="1"/>
</dbReference>
<dbReference type="InterPro" id="IPR001789">
    <property type="entry name" value="Sig_transdc_resp-reg_receiver"/>
</dbReference>
<keyword evidence="2" id="KW-0805">Transcription regulation</keyword>
<feature type="domain" description="Response regulatory" evidence="7">
    <location>
        <begin position="7"/>
        <end position="136"/>
    </location>
</feature>
<sequence length="228" mass="24708">MPATALRIVLAEDSALVREGIVELLNRFGHQVLEAVGDADSLIAAVRRHSPDLVITDVRMPPGHGDDGLRATMRLRKDDPDLAVLVLSQYVAGAYAMDLFRPAAPRSPQRQSRAGLGYLLKDRIGEVGEFAQAVERVAAGGMVIDPQVVQHLLTERDRKQQSELLTAREQEVLGLMAQGFSNAMVCDALQISEGAVAKHIGNIFAKLGLTPDDGNRRVLAVLAYLRGE</sequence>
<evidence type="ECO:0000256" key="4">
    <source>
        <dbReference type="ARBA" id="ARBA00023163"/>
    </source>
</evidence>
<dbReference type="PROSITE" id="PS50043">
    <property type="entry name" value="HTH_LUXR_2"/>
    <property type="match status" value="1"/>
</dbReference>
<keyword evidence="1 5" id="KW-0597">Phosphoprotein</keyword>
<dbReference type="CDD" id="cd17535">
    <property type="entry name" value="REC_NarL-like"/>
    <property type="match status" value="1"/>
</dbReference>
<evidence type="ECO:0000259" key="6">
    <source>
        <dbReference type="PROSITE" id="PS50043"/>
    </source>
</evidence>
<dbReference type="InterPro" id="IPR000792">
    <property type="entry name" value="Tscrpt_reg_LuxR_C"/>
</dbReference>
<evidence type="ECO:0000256" key="5">
    <source>
        <dbReference type="PROSITE-ProRule" id="PRU00169"/>
    </source>
</evidence>
<dbReference type="SMART" id="SM00421">
    <property type="entry name" value="HTH_LUXR"/>
    <property type="match status" value="1"/>
</dbReference>
<proteinExistence type="predicted"/>
<dbReference type="RefSeq" id="WP_390315796.1">
    <property type="nucleotide sequence ID" value="NZ_JBHSPB010000005.1"/>
</dbReference>
<dbReference type="InterPro" id="IPR058245">
    <property type="entry name" value="NreC/VraR/RcsB-like_REC"/>
</dbReference>
<dbReference type="EMBL" id="JBHSPB010000005">
    <property type="protein sequence ID" value="MFC5720641.1"/>
    <property type="molecule type" value="Genomic_DNA"/>
</dbReference>
<comment type="caution">
    <text evidence="8">The sequence shown here is derived from an EMBL/GenBank/DDBJ whole genome shotgun (WGS) entry which is preliminary data.</text>
</comment>
<evidence type="ECO:0000313" key="9">
    <source>
        <dbReference type="Proteomes" id="UP001596083"/>
    </source>
</evidence>